<dbReference type="Pfam" id="PF02666">
    <property type="entry name" value="PS_Dcarbxylase"/>
    <property type="match status" value="1"/>
</dbReference>
<sequence>MSQKQPIIVIDRETGKEFEETVLGEKWIRWAYQDSSSGLIEKLMFRSAVLSKVMGWFFDNSLSKGQIQKTIDELSIDTSEFADPQESFGSFNEFFYRHLKDGTRPYDEGADTIVSPADGRVLVLPQLDEDTFIPVKGHPFSIRKMLPGIADRFIGGALAIVRLCPADYHRYHFPCAGEIVDAKDIPGAYHSVSPIALGAGPDVFGENKRSYTLVKTENAGTMCYVEVGAFGVGSIVNTKTSGHVEKMDEKGYFKFGGSTVVVVFEPGTVNFSEDLVANSAAGKETLVKVGQPFATVA</sequence>
<proteinExistence type="predicted"/>
<keyword evidence="4" id="KW-0444">Lipid biosynthesis</keyword>
<dbReference type="InterPro" id="IPR003817">
    <property type="entry name" value="PS_Dcarbxylase"/>
</dbReference>
<accession>A0ABQ3E5U4</accession>
<keyword evidence="14" id="KW-1185">Reference proteome</keyword>
<keyword evidence="8" id="KW-0594">Phospholipid biosynthesis</keyword>
<dbReference type="PANTHER" id="PTHR10067:SF17">
    <property type="entry name" value="PHOSPHATIDYLSERINE DECARBOXYLASE PROENZYME 2"/>
    <property type="match status" value="1"/>
</dbReference>
<evidence type="ECO:0000313" key="14">
    <source>
        <dbReference type="Proteomes" id="UP000637980"/>
    </source>
</evidence>
<organism evidence="13 14">
    <name type="scientific">Pseudovibrio japonicus</name>
    <dbReference type="NCBI Taxonomy" id="366534"/>
    <lineage>
        <taxon>Bacteria</taxon>
        <taxon>Pseudomonadati</taxon>
        <taxon>Pseudomonadota</taxon>
        <taxon>Alphaproteobacteria</taxon>
        <taxon>Hyphomicrobiales</taxon>
        <taxon>Stappiaceae</taxon>
        <taxon>Pseudovibrio</taxon>
    </lineage>
</organism>
<comment type="pathway">
    <text evidence="2">Lipid metabolism.</text>
</comment>
<evidence type="ECO:0000256" key="2">
    <source>
        <dbReference type="ARBA" id="ARBA00005189"/>
    </source>
</evidence>
<keyword evidence="6" id="KW-0443">Lipid metabolism</keyword>
<keyword evidence="5" id="KW-0210">Decarboxylase</keyword>
<dbReference type="Proteomes" id="UP000637980">
    <property type="component" value="Unassembled WGS sequence"/>
</dbReference>
<evidence type="ECO:0000256" key="4">
    <source>
        <dbReference type="ARBA" id="ARBA00022516"/>
    </source>
</evidence>
<name>A0ABQ3E5U4_9HYPH</name>
<evidence type="ECO:0000256" key="11">
    <source>
        <dbReference type="ARBA" id="ARBA00023317"/>
    </source>
</evidence>
<dbReference type="InterPro" id="IPR033177">
    <property type="entry name" value="PSD-B"/>
</dbReference>
<protein>
    <recommendedName>
        <fullName evidence="3">phosphatidylserine decarboxylase</fullName>
        <ecNumber evidence="3">4.1.1.65</ecNumber>
    </recommendedName>
</protein>
<evidence type="ECO:0000256" key="10">
    <source>
        <dbReference type="ARBA" id="ARBA00023264"/>
    </source>
</evidence>
<evidence type="ECO:0000256" key="5">
    <source>
        <dbReference type="ARBA" id="ARBA00022793"/>
    </source>
</evidence>
<dbReference type="EMBL" id="BMXE01000002">
    <property type="protein sequence ID" value="GHB24144.1"/>
    <property type="molecule type" value="Genomic_DNA"/>
</dbReference>
<evidence type="ECO:0000256" key="12">
    <source>
        <dbReference type="ARBA" id="ARBA00024326"/>
    </source>
</evidence>
<keyword evidence="9" id="KW-0456">Lyase</keyword>
<evidence type="ECO:0000256" key="8">
    <source>
        <dbReference type="ARBA" id="ARBA00023209"/>
    </source>
</evidence>
<comment type="caution">
    <text evidence="13">The sequence shown here is derived from an EMBL/GenBank/DDBJ whole genome shotgun (WGS) entry which is preliminary data.</text>
</comment>
<dbReference type="EC" id="4.1.1.65" evidence="3"/>
<comment type="pathway">
    <text evidence="12">Phospholipid metabolism; phosphatidylethanolamine biosynthesis.</text>
</comment>
<keyword evidence="10" id="KW-1208">Phospholipid metabolism</keyword>
<dbReference type="NCBIfam" id="TIGR00163">
    <property type="entry name" value="PS_decarb"/>
    <property type="match status" value="1"/>
</dbReference>
<comment type="cofactor">
    <cofactor evidence="1">
        <name>pyruvate</name>
        <dbReference type="ChEBI" id="CHEBI:15361"/>
    </cofactor>
</comment>
<dbReference type="PANTHER" id="PTHR10067">
    <property type="entry name" value="PHOSPHATIDYLSERINE DECARBOXYLASE"/>
    <property type="match status" value="1"/>
</dbReference>
<evidence type="ECO:0000313" key="13">
    <source>
        <dbReference type="EMBL" id="GHB24144.1"/>
    </source>
</evidence>
<evidence type="ECO:0000256" key="1">
    <source>
        <dbReference type="ARBA" id="ARBA00001928"/>
    </source>
</evidence>
<dbReference type="RefSeq" id="WP_189435714.1">
    <property type="nucleotide sequence ID" value="NZ_BMXE01000002.1"/>
</dbReference>
<keyword evidence="11" id="KW-0670">Pyruvate</keyword>
<evidence type="ECO:0000256" key="3">
    <source>
        <dbReference type="ARBA" id="ARBA00012243"/>
    </source>
</evidence>
<reference evidence="14" key="1">
    <citation type="journal article" date="2019" name="Int. J. Syst. Evol. Microbiol.">
        <title>The Global Catalogue of Microorganisms (GCM) 10K type strain sequencing project: providing services to taxonomists for standard genome sequencing and annotation.</title>
        <authorList>
            <consortium name="The Broad Institute Genomics Platform"/>
            <consortium name="The Broad Institute Genome Sequencing Center for Infectious Disease"/>
            <person name="Wu L."/>
            <person name="Ma J."/>
        </authorList>
    </citation>
    <scope>NUCLEOTIDE SEQUENCE [LARGE SCALE GENOMIC DNA]</scope>
    <source>
        <strain evidence="14">KCTC 12861</strain>
    </source>
</reference>
<evidence type="ECO:0000256" key="9">
    <source>
        <dbReference type="ARBA" id="ARBA00023239"/>
    </source>
</evidence>
<keyword evidence="7" id="KW-0865">Zymogen</keyword>
<evidence type="ECO:0000256" key="7">
    <source>
        <dbReference type="ARBA" id="ARBA00023145"/>
    </source>
</evidence>
<evidence type="ECO:0000256" key="6">
    <source>
        <dbReference type="ARBA" id="ARBA00023098"/>
    </source>
</evidence>
<gene>
    <name evidence="13" type="primary">psd</name>
    <name evidence="13" type="ORF">GCM10007094_10220</name>
</gene>